<dbReference type="InterPro" id="IPR014711">
    <property type="entry name" value="TopoI_cat_a-hlx-sub_euk"/>
</dbReference>
<evidence type="ECO:0000256" key="4">
    <source>
        <dbReference type="ARBA" id="ARBA00023029"/>
    </source>
</evidence>
<evidence type="ECO:0000256" key="2">
    <source>
        <dbReference type="ARBA" id="ARBA00006645"/>
    </source>
</evidence>
<dbReference type="InterPro" id="IPR011010">
    <property type="entry name" value="DNA_brk_join_enz"/>
</dbReference>
<gene>
    <name evidence="9" type="ORF">LPB3_14365</name>
</gene>
<evidence type="ECO:0000256" key="6">
    <source>
        <dbReference type="ARBA" id="ARBA00023235"/>
    </source>
</evidence>
<accession>A0A1B8TQL5</accession>
<dbReference type="Gene3D" id="3.30.66.10">
    <property type="entry name" value="DNA topoisomerase I domain"/>
    <property type="match status" value="1"/>
</dbReference>
<dbReference type="PROSITE" id="PS52038">
    <property type="entry name" value="TOPO_IB_2"/>
    <property type="match status" value="1"/>
</dbReference>
<sequence>MIKITDTITVKDVLTKPEACIDYFNLVYVNDYDLTIKRVKKGDKFKYKKENILISDENILKRINQLVVPPMWKNVRISDLENGHLQAIGRDAKGRKQYKYHLNWNAIRNKTKFFKMVDFGKNLPKIRKQVDIDLKQKEWTLNKVLALIVKLLEETHIRIGNQQYAKRNKTYGLTTLRSRHITKDENKIRFEFVGKKGKEHKVTLKNKKLVKLVNQCQEIPGWNLFQYYDVDGVKRKVDSSLVNDYLHDICGELFTAKDFRTWSASFICFNKLLDFGIEEDETKNKKNVISAIDEAAKGLGNTRNVSRKYYIHPEIIDTYKSGSIKKYFDTTLQNKKEDKYFSASEKSMLSLFENYKPEMMLKNIEMS</sequence>
<keyword evidence="4" id="KW-0799">Topoisomerase</keyword>
<keyword evidence="5" id="KW-0238">DNA-binding</keyword>
<evidence type="ECO:0000256" key="5">
    <source>
        <dbReference type="ARBA" id="ARBA00023125"/>
    </source>
</evidence>
<dbReference type="Gene3D" id="1.10.132.120">
    <property type="match status" value="1"/>
</dbReference>
<dbReference type="RefSeq" id="WP_065320322.1">
    <property type="nucleotide sequence ID" value="NZ_CP017477.1"/>
</dbReference>
<keyword evidence="6 9" id="KW-0413">Isomerase</keyword>
<dbReference type="EC" id="5.6.2.1" evidence="3"/>
<dbReference type="InterPro" id="IPR013500">
    <property type="entry name" value="TopoI_cat_euk"/>
</dbReference>
<keyword evidence="10" id="KW-1185">Reference proteome</keyword>
<dbReference type="SUPFAM" id="SSF55869">
    <property type="entry name" value="DNA topoisomerase I domain"/>
    <property type="match status" value="1"/>
</dbReference>
<dbReference type="EMBL" id="LSFM01000025">
    <property type="protein sequence ID" value="OBY61967.1"/>
    <property type="molecule type" value="Genomic_DNA"/>
</dbReference>
<evidence type="ECO:0000259" key="8">
    <source>
        <dbReference type="Pfam" id="PF21338"/>
    </source>
</evidence>
<dbReference type="Pfam" id="PF21338">
    <property type="entry name" value="Top1B_N_bact"/>
    <property type="match status" value="1"/>
</dbReference>
<dbReference type="Proteomes" id="UP000092584">
    <property type="component" value="Unassembled WGS sequence"/>
</dbReference>
<dbReference type="GO" id="GO:0006265">
    <property type="term" value="P:DNA topological change"/>
    <property type="evidence" value="ECO:0007669"/>
    <property type="project" value="InterPro"/>
</dbReference>
<evidence type="ECO:0000256" key="1">
    <source>
        <dbReference type="ARBA" id="ARBA00000213"/>
    </source>
</evidence>
<dbReference type="STRING" id="1774273.LPB03_14940"/>
<feature type="domain" description="DNA topoisomerase IB N-terminal" evidence="8">
    <location>
        <begin position="47"/>
        <end position="91"/>
    </location>
</feature>
<evidence type="ECO:0000313" key="10">
    <source>
        <dbReference type="Proteomes" id="UP000092584"/>
    </source>
</evidence>
<evidence type="ECO:0000313" key="9">
    <source>
        <dbReference type="EMBL" id="OBY61967.1"/>
    </source>
</evidence>
<dbReference type="PRINTS" id="PR00416">
    <property type="entry name" value="EUTPISMRASEI"/>
</dbReference>
<dbReference type="InterPro" id="IPR035447">
    <property type="entry name" value="DNA_topo_I_N_sf"/>
</dbReference>
<dbReference type="GO" id="GO:0003917">
    <property type="term" value="F:DNA topoisomerase type I (single strand cut, ATP-independent) activity"/>
    <property type="evidence" value="ECO:0007669"/>
    <property type="project" value="UniProtKB-EC"/>
</dbReference>
<dbReference type="SUPFAM" id="SSF56349">
    <property type="entry name" value="DNA breaking-rejoining enzymes"/>
    <property type="match status" value="1"/>
</dbReference>
<reference evidence="10" key="1">
    <citation type="submission" date="2016-02" db="EMBL/GenBank/DDBJ databases">
        <authorList>
            <person name="Shin S.-K."/>
            <person name="Yi H."/>
            <person name="Kim E."/>
        </authorList>
    </citation>
    <scope>NUCLEOTIDE SEQUENCE [LARGE SCALE GENOMIC DNA]</scope>
    <source>
        <strain evidence="10">LPB0003</strain>
    </source>
</reference>
<feature type="domain" description="DNA topoisomerase I catalytic core eukaryotic-type" evidence="7">
    <location>
        <begin position="107"/>
        <end position="327"/>
    </location>
</feature>
<dbReference type="Gene3D" id="3.90.15.10">
    <property type="entry name" value="Topoisomerase I, Chain A, domain 3"/>
    <property type="match status" value="1"/>
</dbReference>
<dbReference type="GO" id="GO:0003677">
    <property type="term" value="F:DNA binding"/>
    <property type="evidence" value="ECO:0007669"/>
    <property type="project" value="UniProtKB-KW"/>
</dbReference>
<comment type="similarity">
    <text evidence="2">Belongs to the type IB topoisomerase family.</text>
</comment>
<organism evidence="9 10">
    <name type="scientific">Polaribacter vadi</name>
    <dbReference type="NCBI Taxonomy" id="1774273"/>
    <lineage>
        <taxon>Bacteria</taxon>
        <taxon>Pseudomonadati</taxon>
        <taxon>Bacteroidota</taxon>
        <taxon>Flavobacteriia</taxon>
        <taxon>Flavobacteriales</taxon>
        <taxon>Flavobacteriaceae</taxon>
    </lineage>
</organism>
<dbReference type="OrthoDB" id="9778962at2"/>
<proteinExistence type="inferred from homology"/>
<dbReference type="KEGG" id="pob:LPB03_14940"/>
<comment type="catalytic activity">
    <reaction evidence="1">
        <text>ATP-independent breakage of single-stranded DNA, followed by passage and rejoining.</text>
        <dbReference type="EC" id="5.6.2.1"/>
    </reaction>
</comment>
<comment type="caution">
    <text evidence="9">The sequence shown here is derived from an EMBL/GenBank/DDBJ whole genome shotgun (WGS) entry which is preliminary data.</text>
</comment>
<evidence type="ECO:0000259" key="7">
    <source>
        <dbReference type="Pfam" id="PF01028"/>
    </source>
</evidence>
<dbReference type="AlphaFoldDB" id="A0A1B8TQL5"/>
<dbReference type="Pfam" id="PF01028">
    <property type="entry name" value="Topoisom_I"/>
    <property type="match status" value="1"/>
</dbReference>
<dbReference type="InterPro" id="IPR049331">
    <property type="entry name" value="Top1B_N_bact"/>
</dbReference>
<name>A0A1B8TQL5_9FLAO</name>
<dbReference type="InterPro" id="IPR001631">
    <property type="entry name" value="TopoI"/>
</dbReference>
<evidence type="ECO:0000256" key="3">
    <source>
        <dbReference type="ARBA" id="ARBA00012891"/>
    </source>
</evidence>
<protein>
    <recommendedName>
        <fullName evidence="3">DNA topoisomerase</fullName>
        <ecNumber evidence="3">5.6.2.1</ecNumber>
    </recommendedName>
</protein>